<evidence type="ECO:0000256" key="1">
    <source>
        <dbReference type="SAM" id="MobiDB-lite"/>
    </source>
</evidence>
<name>A0AAV7TEJ3_PLEWA</name>
<reference evidence="2" key="1">
    <citation type="journal article" date="2022" name="bioRxiv">
        <title>Sequencing and chromosome-scale assembly of the giantPleurodeles waltlgenome.</title>
        <authorList>
            <person name="Brown T."/>
            <person name="Elewa A."/>
            <person name="Iarovenko S."/>
            <person name="Subramanian E."/>
            <person name="Araus A.J."/>
            <person name="Petzold A."/>
            <person name="Susuki M."/>
            <person name="Suzuki K.-i.T."/>
            <person name="Hayashi T."/>
            <person name="Toyoda A."/>
            <person name="Oliveira C."/>
            <person name="Osipova E."/>
            <person name="Leigh N.D."/>
            <person name="Simon A."/>
            <person name="Yun M.H."/>
        </authorList>
    </citation>
    <scope>NUCLEOTIDE SEQUENCE</scope>
    <source>
        <strain evidence="2">20211129_DDA</strain>
        <tissue evidence="2">Liver</tissue>
    </source>
</reference>
<evidence type="ECO:0000313" key="2">
    <source>
        <dbReference type="EMBL" id="KAJ1174521.1"/>
    </source>
</evidence>
<feature type="region of interest" description="Disordered" evidence="1">
    <location>
        <begin position="1"/>
        <end position="37"/>
    </location>
</feature>
<feature type="region of interest" description="Disordered" evidence="1">
    <location>
        <begin position="54"/>
        <end position="85"/>
    </location>
</feature>
<organism evidence="2 3">
    <name type="scientific">Pleurodeles waltl</name>
    <name type="common">Iberian ribbed newt</name>
    <dbReference type="NCBI Taxonomy" id="8319"/>
    <lineage>
        <taxon>Eukaryota</taxon>
        <taxon>Metazoa</taxon>
        <taxon>Chordata</taxon>
        <taxon>Craniata</taxon>
        <taxon>Vertebrata</taxon>
        <taxon>Euteleostomi</taxon>
        <taxon>Amphibia</taxon>
        <taxon>Batrachia</taxon>
        <taxon>Caudata</taxon>
        <taxon>Salamandroidea</taxon>
        <taxon>Salamandridae</taxon>
        <taxon>Pleurodelinae</taxon>
        <taxon>Pleurodeles</taxon>
    </lineage>
</organism>
<evidence type="ECO:0000313" key="3">
    <source>
        <dbReference type="Proteomes" id="UP001066276"/>
    </source>
</evidence>
<comment type="caution">
    <text evidence="2">The sequence shown here is derived from an EMBL/GenBank/DDBJ whole genome shotgun (WGS) entry which is preliminary data.</text>
</comment>
<proteinExistence type="predicted"/>
<dbReference type="AlphaFoldDB" id="A0AAV7TEJ3"/>
<keyword evidence="3" id="KW-1185">Reference proteome</keyword>
<dbReference type="EMBL" id="JANPWB010000007">
    <property type="protein sequence ID" value="KAJ1174521.1"/>
    <property type="molecule type" value="Genomic_DNA"/>
</dbReference>
<accession>A0AAV7TEJ3</accession>
<sequence>MGLGGRPEQRRWGCGAPLEARDMSSSAATVETRNEDGPAVKAQIPVGLSVKSFGQPYLSGKSGGPREPCGGERRKRYRRPPIGGTRRFDSPLPAVVYLGTTCMVVGGSRLDGWAA</sequence>
<dbReference type="Proteomes" id="UP001066276">
    <property type="component" value="Chromosome 4_1"/>
</dbReference>
<protein>
    <submittedName>
        <fullName evidence="2">Uncharacterized protein</fullName>
    </submittedName>
</protein>
<gene>
    <name evidence="2" type="ORF">NDU88_006342</name>
</gene>